<reference evidence="6 7" key="1">
    <citation type="journal article" date="2015" name="Genome Announc.">
        <title>Draft Genome Sequence and Gene Annotation of the Entomopathogenic Fungus Verticillium hemipterigenum.</title>
        <authorList>
            <person name="Horn F."/>
            <person name="Habel A."/>
            <person name="Scharf D.H."/>
            <person name="Dworschak J."/>
            <person name="Brakhage A.A."/>
            <person name="Guthke R."/>
            <person name="Hertweck C."/>
            <person name="Linde J."/>
        </authorList>
    </citation>
    <scope>NUCLEOTIDE SEQUENCE [LARGE SCALE GENOMIC DNA]</scope>
</reference>
<feature type="region of interest" description="Disordered" evidence="4">
    <location>
        <begin position="141"/>
        <end position="163"/>
    </location>
</feature>
<evidence type="ECO:0000259" key="5">
    <source>
        <dbReference type="PROSITE" id="PS50102"/>
    </source>
</evidence>
<accession>A0A0A1TFW9</accession>
<keyword evidence="2 3" id="KW-0694">RNA-binding</keyword>
<dbReference type="PANTHER" id="PTHR24012">
    <property type="entry name" value="RNA BINDING PROTEIN"/>
    <property type="match status" value="1"/>
</dbReference>
<dbReference type="OrthoDB" id="271725at2759"/>
<dbReference type="SMART" id="SM00360">
    <property type="entry name" value="RRM"/>
    <property type="match status" value="2"/>
</dbReference>
<evidence type="ECO:0000256" key="4">
    <source>
        <dbReference type="SAM" id="MobiDB-lite"/>
    </source>
</evidence>
<dbReference type="Pfam" id="PF00076">
    <property type="entry name" value="RRM_1"/>
    <property type="match status" value="2"/>
</dbReference>
<dbReference type="SUPFAM" id="SSF54928">
    <property type="entry name" value="RNA-binding domain, RBD"/>
    <property type="match status" value="2"/>
</dbReference>
<dbReference type="GO" id="GO:0003723">
    <property type="term" value="F:RNA binding"/>
    <property type="evidence" value="ECO:0007669"/>
    <property type="project" value="UniProtKB-UniRule"/>
</dbReference>
<feature type="compositionally biased region" description="Low complexity" evidence="4">
    <location>
        <begin position="462"/>
        <end position="471"/>
    </location>
</feature>
<proteinExistence type="predicted"/>
<keyword evidence="7" id="KW-1185">Reference proteome</keyword>
<feature type="compositionally biased region" description="Polar residues" evidence="4">
    <location>
        <begin position="144"/>
        <end position="154"/>
    </location>
</feature>
<keyword evidence="1" id="KW-0677">Repeat</keyword>
<sequence>MDSGNPVAPAFLPNPMGRHGHTSQVNGHAAADPNSIMNQFANMSLSSMNVPNSAGPLHLPPGHAFMMGPDGHLMVTPMHGQPMALGSGSESLYPNFSVASNAYGAPYVGLPVPVMPYTPNRMASSGPAMERGHSDVPALENRRGSYSTTESTPATPFYGNAHRDGARVASLDRSSYTTPSPQQIGMASLHAEGSKATIPTISDRSLDELMKKEPAIPKAVPAVFTPAGQMKNVDQSLENRISGNRNVYIRGLHPTTDDELLYHFASRFGPVETSKAIIDTGTGACKGFGFAKFFEAADSELCIRGFHRLGYEVGFARESFNSRLKAEGDDQSTNLYISNLPKTLTEVELGTIFLGYTILSSKILRDSMGNSRGVGFARFENREVCDEVIRKFNGVGIGEEGLLMNIRYADTPAQKELKRVTAERRQFRTNEYNIGAYGTPLVGLNPAMYGQQSQWRRSIPQSRSGLSASSSGDANVQRPSDAHNGPPETALDGEADVAATSTLSESECDEGATIRPDPIDPAAASEVVIPSHSPLKPAASK</sequence>
<feature type="region of interest" description="Disordered" evidence="4">
    <location>
        <begin position="453"/>
        <end position="541"/>
    </location>
</feature>
<evidence type="ECO:0000256" key="2">
    <source>
        <dbReference type="ARBA" id="ARBA00022884"/>
    </source>
</evidence>
<organism evidence="6 7">
    <name type="scientific">[Torrubiella] hemipterigena</name>
    <dbReference type="NCBI Taxonomy" id="1531966"/>
    <lineage>
        <taxon>Eukaryota</taxon>
        <taxon>Fungi</taxon>
        <taxon>Dikarya</taxon>
        <taxon>Ascomycota</taxon>
        <taxon>Pezizomycotina</taxon>
        <taxon>Sordariomycetes</taxon>
        <taxon>Hypocreomycetidae</taxon>
        <taxon>Hypocreales</taxon>
        <taxon>Clavicipitaceae</taxon>
        <taxon>Clavicipitaceae incertae sedis</taxon>
        <taxon>'Torrubiella' clade</taxon>
    </lineage>
</organism>
<dbReference type="InterPro" id="IPR035979">
    <property type="entry name" value="RBD_domain_sf"/>
</dbReference>
<evidence type="ECO:0000256" key="3">
    <source>
        <dbReference type="PROSITE-ProRule" id="PRU00176"/>
    </source>
</evidence>
<dbReference type="PROSITE" id="PS50102">
    <property type="entry name" value="RRM"/>
    <property type="match status" value="2"/>
</dbReference>
<evidence type="ECO:0000256" key="1">
    <source>
        <dbReference type="ARBA" id="ARBA00022737"/>
    </source>
</evidence>
<dbReference type="FunFam" id="3.30.70.330:FF:000468">
    <property type="entry name" value="Related to single-stranded DNA-binding protein MSSP-1"/>
    <property type="match status" value="1"/>
</dbReference>
<dbReference type="EMBL" id="CDHN01000002">
    <property type="protein sequence ID" value="CEJ87030.1"/>
    <property type="molecule type" value="Genomic_DNA"/>
</dbReference>
<dbReference type="InterPro" id="IPR000504">
    <property type="entry name" value="RRM_dom"/>
</dbReference>
<evidence type="ECO:0000313" key="7">
    <source>
        <dbReference type="Proteomes" id="UP000039046"/>
    </source>
</evidence>
<feature type="region of interest" description="Disordered" evidence="4">
    <location>
        <begin position="1"/>
        <end position="30"/>
    </location>
</feature>
<dbReference type="InterPro" id="IPR012677">
    <property type="entry name" value="Nucleotide-bd_a/b_plait_sf"/>
</dbReference>
<dbReference type="AlphaFoldDB" id="A0A0A1TFW9"/>
<dbReference type="Proteomes" id="UP000039046">
    <property type="component" value="Unassembled WGS sequence"/>
</dbReference>
<evidence type="ECO:0000313" key="6">
    <source>
        <dbReference type="EMBL" id="CEJ87030.1"/>
    </source>
</evidence>
<protein>
    <submittedName>
        <fullName evidence="6">Putative RNA binding protein MSSP-2</fullName>
    </submittedName>
</protein>
<dbReference type="STRING" id="1531966.A0A0A1TFW9"/>
<gene>
    <name evidence="6" type="ORF">VHEMI04279</name>
</gene>
<name>A0A0A1TFW9_9HYPO</name>
<feature type="domain" description="RRM" evidence="5">
    <location>
        <begin position="245"/>
        <end position="318"/>
    </location>
</feature>
<dbReference type="HOGENOM" id="CLU_029565_0_0_1"/>
<feature type="domain" description="RRM" evidence="5">
    <location>
        <begin position="333"/>
        <end position="411"/>
    </location>
</feature>
<dbReference type="Gene3D" id="3.30.70.330">
    <property type="match status" value="2"/>
</dbReference>